<protein>
    <submittedName>
        <fullName evidence="2">Uncharacterized protein</fullName>
    </submittedName>
</protein>
<accession>A0A5N6WS08</accession>
<dbReference type="AlphaFoldDB" id="A0A5N6WS08"/>
<dbReference type="Proteomes" id="UP000325945">
    <property type="component" value="Unassembled WGS sequence"/>
</dbReference>
<dbReference type="EMBL" id="ML741827">
    <property type="protein sequence ID" value="KAE8323631.1"/>
    <property type="molecule type" value="Genomic_DNA"/>
</dbReference>
<proteinExistence type="predicted"/>
<gene>
    <name evidence="2" type="ORF">BDV39DRAFT_208615</name>
</gene>
<sequence>MKFAYILSALASTAVGAPLLGGLLDGLLGGLLGNVPVISNLGQLNTVLDGLLGSLGGNDGVPVVAILSGLGKLPTGTTGAIPSGLPSGLPSAKPSAVPTSVAVPSTGAAPSGAPSAGGATGKLLQDLAPQLNNILVVTGPNAKILLIKLSPEVTALVSGLGLASLGVPLGNIVASAASVGDLLADLGKPVENVVTVVGVDGGALLISLSPEVAALVSGLGLPGVGIPVGTVVAIVGGSL</sequence>
<evidence type="ECO:0000313" key="2">
    <source>
        <dbReference type="EMBL" id="KAE8323631.1"/>
    </source>
</evidence>
<evidence type="ECO:0000313" key="3">
    <source>
        <dbReference type="Proteomes" id="UP000325945"/>
    </source>
</evidence>
<reference evidence="3" key="1">
    <citation type="submission" date="2019-04" db="EMBL/GenBank/DDBJ databases">
        <title>Friends and foes A comparative genomics studyof 23 Aspergillus species from section Flavi.</title>
        <authorList>
            <consortium name="DOE Joint Genome Institute"/>
            <person name="Kjaerbolling I."/>
            <person name="Vesth T."/>
            <person name="Frisvad J.C."/>
            <person name="Nybo J.L."/>
            <person name="Theobald S."/>
            <person name="Kildgaard S."/>
            <person name="Isbrandt T."/>
            <person name="Kuo A."/>
            <person name="Sato A."/>
            <person name="Lyhne E.K."/>
            <person name="Kogle M.E."/>
            <person name="Wiebenga A."/>
            <person name="Kun R.S."/>
            <person name="Lubbers R.J."/>
            <person name="Makela M.R."/>
            <person name="Barry K."/>
            <person name="Chovatia M."/>
            <person name="Clum A."/>
            <person name="Daum C."/>
            <person name="Haridas S."/>
            <person name="He G."/>
            <person name="LaButti K."/>
            <person name="Lipzen A."/>
            <person name="Mondo S."/>
            <person name="Riley R."/>
            <person name="Salamov A."/>
            <person name="Simmons B.A."/>
            <person name="Magnuson J.K."/>
            <person name="Henrissat B."/>
            <person name="Mortensen U.H."/>
            <person name="Larsen T.O."/>
            <person name="Devries R.P."/>
            <person name="Grigoriev I.V."/>
            <person name="Machida M."/>
            <person name="Baker S.E."/>
            <person name="Andersen M.R."/>
        </authorList>
    </citation>
    <scope>NUCLEOTIDE SEQUENCE [LARGE SCALE GENOMIC DNA]</scope>
    <source>
        <strain evidence="3">CBS 130017</strain>
    </source>
</reference>
<evidence type="ECO:0000256" key="1">
    <source>
        <dbReference type="SAM" id="MobiDB-lite"/>
    </source>
</evidence>
<organism evidence="2 3">
    <name type="scientific">Aspergillus sergii</name>
    <dbReference type="NCBI Taxonomy" id="1034303"/>
    <lineage>
        <taxon>Eukaryota</taxon>
        <taxon>Fungi</taxon>
        <taxon>Dikarya</taxon>
        <taxon>Ascomycota</taxon>
        <taxon>Pezizomycotina</taxon>
        <taxon>Eurotiomycetes</taxon>
        <taxon>Eurotiomycetidae</taxon>
        <taxon>Eurotiales</taxon>
        <taxon>Aspergillaceae</taxon>
        <taxon>Aspergillus</taxon>
        <taxon>Aspergillus subgen. Circumdati</taxon>
    </lineage>
</organism>
<keyword evidence="3" id="KW-1185">Reference proteome</keyword>
<feature type="compositionally biased region" description="Low complexity" evidence="1">
    <location>
        <begin position="104"/>
        <end position="115"/>
    </location>
</feature>
<feature type="region of interest" description="Disordered" evidence="1">
    <location>
        <begin position="96"/>
        <end position="115"/>
    </location>
</feature>
<name>A0A5N6WS08_9EURO</name>